<organism evidence="1 2">
    <name type="scientific">Sitophilus oryzae</name>
    <name type="common">Rice weevil</name>
    <name type="synonym">Curculio oryzae</name>
    <dbReference type="NCBI Taxonomy" id="7048"/>
    <lineage>
        <taxon>Eukaryota</taxon>
        <taxon>Metazoa</taxon>
        <taxon>Ecdysozoa</taxon>
        <taxon>Arthropoda</taxon>
        <taxon>Hexapoda</taxon>
        <taxon>Insecta</taxon>
        <taxon>Pterygota</taxon>
        <taxon>Neoptera</taxon>
        <taxon>Endopterygota</taxon>
        <taxon>Coleoptera</taxon>
        <taxon>Polyphaga</taxon>
        <taxon>Cucujiformia</taxon>
        <taxon>Curculionidae</taxon>
        <taxon>Dryophthorinae</taxon>
        <taxon>Sitophilus</taxon>
    </lineage>
</organism>
<dbReference type="OrthoDB" id="6773637at2759"/>
<name>A0A6J2XGQ0_SITOR</name>
<dbReference type="Proteomes" id="UP000504635">
    <property type="component" value="Unplaced"/>
</dbReference>
<evidence type="ECO:0000313" key="2">
    <source>
        <dbReference type="RefSeq" id="XP_030750306.1"/>
    </source>
</evidence>
<dbReference type="RefSeq" id="XP_030750306.1">
    <property type="nucleotide sequence ID" value="XM_030894446.1"/>
</dbReference>
<sequence length="102" mass="11662">MIALSNSKLPPIDVGRTVIVRVPDVDRGRLAPRNVLAVVNSVLTTLDFISLERKMELCSRCTVVMRFTLAELYRHFFSSINVCFSPYSFWFSIWIKTGLCTM</sequence>
<gene>
    <name evidence="2" type="primary">LOC115878088</name>
</gene>
<dbReference type="GeneID" id="115878088"/>
<proteinExistence type="predicted"/>
<dbReference type="KEGG" id="soy:115878088"/>
<protein>
    <submittedName>
        <fullName evidence="2">Uncharacterized protein LOC115878088</fullName>
    </submittedName>
</protein>
<dbReference type="InParanoid" id="A0A6J2XGQ0"/>
<evidence type="ECO:0000313" key="1">
    <source>
        <dbReference type="Proteomes" id="UP000504635"/>
    </source>
</evidence>
<dbReference type="AlphaFoldDB" id="A0A6J2XGQ0"/>
<reference evidence="2" key="1">
    <citation type="submission" date="2025-08" db="UniProtKB">
        <authorList>
            <consortium name="RefSeq"/>
        </authorList>
    </citation>
    <scope>IDENTIFICATION</scope>
    <source>
        <tissue evidence="2">Gonads</tissue>
    </source>
</reference>
<accession>A0A6J2XGQ0</accession>
<keyword evidence="1" id="KW-1185">Reference proteome</keyword>